<accession>A0A1H3N1V8</accession>
<proteinExistence type="predicted"/>
<keyword evidence="2" id="KW-1185">Reference proteome</keyword>
<dbReference type="RefSeq" id="WP_092551217.1">
    <property type="nucleotide sequence ID" value="NZ_FNPZ01000001.1"/>
</dbReference>
<protein>
    <submittedName>
        <fullName evidence="1">Uncharacterized protein</fullName>
    </submittedName>
</protein>
<dbReference type="AlphaFoldDB" id="A0A1H3N1V8"/>
<gene>
    <name evidence="1" type="ORF">SAMN05216554_1654</name>
</gene>
<organism evidence="1 2">
    <name type="scientific">Herbiconiux ginsengi</name>
    <dbReference type="NCBI Taxonomy" id="381665"/>
    <lineage>
        <taxon>Bacteria</taxon>
        <taxon>Bacillati</taxon>
        <taxon>Actinomycetota</taxon>
        <taxon>Actinomycetes</taxon>
        <taxon>Micrococcales</taxon>
        <taxon>Microbacteriaceae</taxon>
        <taxon>Herbiconiux</taxon>
    </lineage>
</organism>
<name>A0A1H3N1V8_9MICO</name>
<evidence type="ECO:0000313" key="2">
    <source>
        <dbReference type="Proteomes" id="UP000198891"/>
    </source>
</evidence>
<dbReference type="Proteomes" id="UP000198891">
    <property type="component" value="Unassembled WGS sequence"/>
</dbReference>
<sequence>MSALPASASDPALGDYRLLALGDEAEFLVERLTERGWQPQAEIWADGDGFVVAHSVMPPDARSMERFGRFPTPELAMQRFAHWARTGE</sequence>
<evidence type="ECO:0000313" key="1">
    <source>
        <dbReference type="EMBL" id="SDY82788.1"/>
    </source>
</evidence>
<dbReference type="EMBL" id="FNPZ01000001">
    <property type="protein sequence ID" value="SDY82788.1"/>
    <property type="molecule type" value="Genomic_DNA"/>
</dbReference>
<reference evidence="1 2" key="1">
    <citation type="submission" date="2016-10" db="EMBL/GenBank/DDBJ databases">
        <authorList>
            <person name="de Groot N.N."/>
        </authorList>
    </citation>
    <scope>NUCLEOTIDE SEQUENCE [LARGE SCALE GENOMIC DNA]</scope>
    <source>
        <strain evidence="1 2">CGMCC 4.3491</strain>
    </source>
</reference>